<evidence type="ECO:0000313" key="2">
    <source>
        <dbReference type="EMBL" id="WAQ89511.1"/>
    </source>
</evidence>
<gene>
    <name evidence="2" type="ORF">PtA15_11A200</name>
</gene>
<proteinExistence type="predicted"/>
<feature type="region of interest" description="Disordered" evidence="1">
    <location>
        <begin position="138"/>
        <end position="169"/>
    </location>
</feature>
<dbReference type="Proteomes" id="UP001164743">
    <property type="component" value="Chromosome 11A"/>
</dbReference>
<evidence type="ECO:0000313" key="3">
    <source>
        <dbReference type="Proteomes" id="UP001164743"/>
    </source>
</evidence>
<dbReference type="GeneID" id="77801980"/>
<keyword evidence="3" id="KW-1185">Reference proteome</keyword>
<sequence>MLATQATRRHEERIQHLEAVVQFLLLKADPIQVPVAPAASPNVDKFRYSTGRGLEPIVSEETARSLIAGWQCGQLRCPGEKSPSPAACPTTFASNNTSLPLKTLASSSPQAELWQPQPTLPPRPRATTLTLIHLHSEAQPAPSTPASSASWPSPPPPRERPAPPDQPVLFASPQAVEGRCSVDKPLGTNLPRLGLAQLDYHNALAILPIDLCLYTQLSHLAAAELRPLLKPFGPHVQPSLTSTATPHSPQPNSSSSQKLQAHSCLHIQTTPGHSRDIPSASCPTRPEAPRRRQPQRALISSRTPSPPLHPLANPAPIEKGQPSLPAPCEPLNEVPQRFSQLPDLPPGMHKPNHPARPA</sequence>
<feature type="compositionally biased region" description="Low complexity" evidence="1">
    <location>
        <begin position="138"/>
        <end position="151"/>
    </location>
</feature>
<dbReference type="EMBL" id="CP110431">
    <property type="protein sequence ID" value="WAQ89511.1"/>
    <property type="molecule type" value="Genomic_DNA"/>
</dbReference>
<dbReference type="RefSeq" id="XP_053025066.1">
    <property type="nucleotide sequence ID" value="XM_053161085.1"/>
</dbReference>
<accession>A0ABY7CW55</accession>
<name>A0ABY7CW55_9BASI</name>
<evidence type="ECO:0000256" key="1">
    <source>
        <dbReference type="SAM" id="MobiDB-lite"/>
    </source>
</evidence>
<reference evidence="2" key="1">
    <citation type="submission" date="2022-10" db="EMBL/GenBank/DDBJ databases">
        <title>Puccinia triticina Genome sequencing and assembly.</title>
        <authorList>
            <person name="Li C."/>
        </authorList>
    </citation>
    <scope>NUCLEOTIDE SEQUENCE</scope>
    <source>
        <strain evidence="2">Pt15</strain>
    </source>
</reference>
<protein>
    <submittedName>
        <fullName evidence="2">Uncharacterized protein</fullName>
    </submittedName>
</protein>
<organism evidence="2 3">
    <name type="scientific">Puccinia triticina</name>
    <dbReference type="NCBI Taxonomy" id="208348"/>
    <lineage>
        <taxon>Eukaryota</taxon>
        <taxon>Fungi</taxon>
        <taxon>Dikarya</taxon>
        <taxon>Basidiomycota</taxon>
        <taxon>Pucciniomycotina</taxon>
        <taxon>Pucciniomycetes</taxon>
        <taxon>Pucciniales</taxon>
        <taxon>Pucciniaceae</taxon>
        <taxon>Puccinia</taxon>
    </lineage>
</organism>
<feature type="compositionally biased region" description="Polar residues" evidence="1">
    <location>
        <begin position="238"/>
        <end position="247"/>
    </location>
</feature>
<feature type="region of interest" description="Disordered" evidence="1">
    <location>
        <begin position="237"/>
        <end position="358"/>
    </location>
</feature>
<feature type="region of interest" description="Disordered" evidence="1">
    <location>
        <begin position="99"/>
        <end position="125"/>
    </location>
</feature>
<feature type="compositionally biased region" description="Polar residues" evidence="1">
    <location>
        <begin position="99"/>
        <end position="110"/>
    </location>
</feature>